<dbReference type="InterPro" id="IPR036249">
    <property type="entry name" value="Thioredoxin-like_sf"/>
</dbReference>
<dbReference type="SUPFAM" id="SSF47616">
    <property type="entry name" value="GST C-terminal domain-like"/>
    <property type="match status" value="1"/>
</dbReference>
<dbReference type="Gene3D" id="1.20.1050.10">
    <property type="match status" value="1"/>
</dbReference>
<dbReference type="SFLD" id="SFLDS00019">
    <property type="entry name" value="Glutathione_Transferase_(cytos"/>
    <property type="match status" value="1"/>
</dbReference>
<evidence type="ECO:0000256" key="4">
    <source>
        <dbReference type="ARBA" id="ARBA00047960"/>
    </source>
</evidence>
<evidence type="ECO:0000313" key="8">
    <source>
        <dbReference type="Proteomes" id="UP001174934"/>
    </source>
</evidence>
<comment type="similarity">
    <text evidence="1">Belongs to the GST superfamily.</text>
</comment>
<gene>
    <name evidence="7" type="ORF">B0T17DRAFT_529906</name>
</gene>
<dbReference type="PROSITE" id="PS50405">
    <property type="entry name" value="GST_CTER"/>
    <property type="match status" value="1"/>
</dbReference>
<sequence length="252" mass="28361">MTQPISVYIAPTGPNPWKVVVILKELDIPYKVESVRFENVKSKPYTDINPNGRVPAIYDPNTDITLWESGAIIQYLVKQYDTNKLLHYDTLKEQAHTDQWLHFQMSGQGPYYGQATWFRYIHPEKIQSAIDRYANEVKRVLGVLEGVLAAKPADQQWLVGNKMTYADLSFVSWNERLVDCLGPSAAPESGFDGFPHVKAWHKTMAARPSWQAAVEQRAQLMDDQGLDAFGMPKDNNGASLSDFVKGVNEGTA</sequence>
<dbReference type="InterPro" id="IPR036282">
    <property type="entry name" value="Glutathione-S-Trfase_C_sf"/>
</dbReference>
<comment type="catalytic activity">
    <reaction evidence="4">
        <text>RX + glutathione = an S-substituted glutathione + a halide anion + H(+)</text>
        <dbReference type="Rhea" id="RHEA:16437"/>
        <dbReference type="ChEBI" id="CHEBI:15378"/>
        <dbReference type="ChEBI" id="CHEBI:16042"/>
        <dbReference type="ChEBI" id="CHEBI:17792"/>
        <dbReference type="ChEBI" id="CHEBI:57925"/>
        <dbReference type="ChEBI" id="CHEBI:90779"/>
        <dbReference type="EC" id="2.5.1.18"/>
    </reaction>
</comment>
<keyword evidence="8" id="KW-1185">Reference proteome</keyword>
<dbReference type="InterPro" id="IPR040079">
    <property type="entry name" value="Glutathione_S-Trfase"/>
</dbReference>
<dbReference type="Pfam" id="PF13417">
    <property type="entry name" value="GST_N_3"/>
    <property type="match status" value="1"/>
</dbReference>
<dbReference type="AlphaFoldDB" id="A0AA39XD43"/>
<evidence type="ECO:0000256" key="1">
    <source>
        <dbReference type="ARBA" id="ARBA00007409"/>
    </source>
</evidence>
<dbReference type="PANTHER" id="PTHR44051:SF20">
    <property type="entry name" value="GLUTATHIONE TRANSFERASE 1 (EUROFUNG)"/>
    <property type="match status" value="1"/>
</dbReference>
<dbReference type="InterPro" id="IPR004046">
    <property type="entry name" value="GST_C"/>
</dbReference>
<evidence type="ECO:0000259" key="6">
    <source>
        <dbReference type="PROSITE" id="PS50405"/>
    </source>
</evidence>
<dbReference type="GO" id="GO:0004364">
    <property type="term" value="F:glutathione transferase activity"/>
    <property type="evidence" value="ECO:0007669"/>
    <property type="project" value="UniProtKB-EC"/>
</dbReference>
<dbReference type="SFLD" id="SFLDG00358">
    <property type="entry name" value="Main_(cytGST)"/>
    <property type="match status" value="1"/>
</dbReference>
<feature type="domain" description="GST C-terminal" evidence="6">
    <location>
        <begin position="90"/>
        <end position="224"/>
    </location>
</feature>
<dbReference type="SUPFAM" id="SSF52833">
    <property type="entry name" value="Thioredoxin-like"/>
    <property type="match status" value="1"/>
</dbReference>
<organism evidence="7 8">
    <name type="scientific">Bombardia bombarda</name>
    <dbReference type="NCBI Taxonomy" id="252184"/>
    <lineage>
        <taxon>Eukaryota</taxon>
        <taxon>Fungi</taxon>
        <taxon>Dikarya</taxon>
        <taxon>Ascomycota</taxon>
        <taxon>Pezizomycotina</taxon>
        <taxon>Sordariomycetes</taxon>
        <taxon>Sordariomycetidae</taxon>
        <taxon>Sordariales</taxon>
        <taxon>Lasiosphaeriaceae</taxon>
        <taxon>Bombardia</taxon>
    </lineage>
</organism>
<protein>
    <recommendedName>
        <fullName evidence="2">glutathione transferase</fullName>
        <ecNumber evidence="2">2.5.1.18</ecNumber>
    </recommendedName>
</protein>
<keyword evidence="3" id="KW-0808">Transferase</keyword>
<dbReference type="InterPro" id="IPR004045">
    <property type="entry name" value="Glutathione_S-Trfase_N"/>
</dbReference>
<dbReference type="Gene3D" id="3.40.30.10">
    <property type="entry name" value="Glutaredoxin"/>
    <property type="match status" value="1"/>
</dbReference>
<dbReference type="SFLD" id="SFLDG01151">
    <property type="entry name" value="Main.2:_Nu-like"/>
    <property type="match status" value="1"/>
</dbReference>
<dbReference type="EMBL" id="JAULSR010000002">
    <property type="protein sequence ID" value="KAK0631020.1"/>
    <property type="molecule type" value="Genomic_DNA"/>
</dbReference>
<evidence type="ECO:0000313" key="7">
    <source>
        <dbReference type="EMBL" id="KAK0631020.1"/>
    </source>
</evidence>
<dbReference type="EC" id="2.5.1.18" evidence="2"/>
<name>A0AA39XD43_9PEZI</name>
<comment type="caution">
    <text evidence="7">The sequence shown here is derived from an EMBL/GenBank/DDBJ whole genome shotgun (WGS) entry which is preliminary data.</text>
</comment>
<proteinExistence type="inferred from homology"/>
<feature type="domain" description="GST N-terminal" evidence="5">
    <location>
        <begin position="3"/>
        <end position="84"/>
    </location>
</feature>
<evidence type="ECO:0000256" key="2">
    <source>
        <dbReference type="ARBA" id="ARBA00012452"/>
    </source>
</evidence>
<dbReference type="InterPro" id="IPR010987">
    <property type="entry name" value="Glutathione-S-Trfase_C-like"/>
</dbReference>
<dbReference type="PROSITE" id="PS50404">
    <property type="entry name" value="GST_NTER"/>
    <property type="match status" value="1"/>
</dbReference>
<evidence type="ECO:0000259" key="5">
    <source>
        <dbReference type="PROSITE" id="PS50404"/>
    </source>
</evidence>
<dbReference type="Proteomes" id="UP001174934">
    <property type="component" value="Unassembled WGS sequence"/>
</dbReference>
<dbReference type="PANTHER" id="PTHR44051">
    <property type="entry name" value="GLUTATHIONE S-TRANSFERASE-RELATED"/>
    <property type="match status" value="1"/>
</dbReference>
<dbReference type="Pfam" id="PF00043">
    <property type="entry name" value="GST_C"/>
    <property type="match status" value="1"/>
</dbReference>
<accession>A0AA39XD43</accession>
<reference evidence="7" key="1">
    <citation type="submission" date="2023-06" db="EMBL/GenBank/DDBJ databases">
        <title>Genome-scale phylogeny and comparative genomics of the fungal order Sordariales.</title>
        <authorList>
            <consortium name="Lawrence Berkeley National Laboratory"/>
            <person name="Hensen N."/>
            <person name="Bonometti L."/>
            <person name="Westerberg I."/>
            <person name="Brannstrom I.O."/>
            <person name="Guillou S."/>
            <person name="Cros-Aarteil S."/>
            <person name="Calhoun S."/>
            <person name="Haridas S."/>
            <person name="Kuo A."/>
            <person name="Mondo S."/>
            <person name="Pangilinan J."/>
            <person name="Riley R."/>
            <person name="LaButti K."/>
            <person name="Andreopoulos B."/>
            <person name="Lipzen A."/>
            <person name="Chen C."/>
            <person name="Yanf M."/>
            <person name="Daum C."/>
            <person name="Ng V."/>
            <person name="Clum A."/>
            <person name="Steindorff A."/>
            <person name="Ohm R."/>
            <person name="Martin F."/>
            <person name="Silar P."/>
            <person name="Natvig D."/>
            <person name="Lalanne C."/>
            <person name="Gautier V."/>
            <person name="Ament-velasquez S.L."/>
            <person name="Kruys A."/>
            <person name="Hutchinson M.I."/>
            <person name="Powell A.J."/>
            <person name="Barry K."/>
            <person name="Miller A.N."/>
            <person name="Grigoriev I.V."/>
            <person name="Debuchy R."/>
            <person name="Gladieux P."/>
            <person name="Thoren M.H."/>
            <person name="Johannesson H."/>
        </authorList>
    </citation>
    <scope>NUCLEOTIDE SEQUENCE</scope>
    <source>
        <strain evidence="7">SMH3391-2</strain>
    </source>
</reference>
<dbReference type="CDD" id="cd03048">
    <property type="entry name" value="GST_N_Ure2p_like"/>
    <property type="match status" value="1"/>
</dbReference>
<evidence type="ECO:0000256" key="3">
    <source>
        <dbReference type="ARBA" id="ARBA00022679"/>
    </source>
</evidence>